<dbReference type="InParanoid" id="A0A1D6P6K2"/>
<dbReference type="AlphaFoldDB" id="A0A1D6P6K2"/>
<proteinExistence type="predicted"/>
<evidence type="ECO:0000313" key="1">
    <source>
        <dbReference type="EMBL" id="AQL05483.1"/>
    </source>
</evidence>
<name>A0A1D6P6K2_MAIZE</name>
<sequence length="129" mass="13773">MVLAVVVLLGRVAVLVVVVLLQPRAPYVAVRAASLYALVYGQTGALDDVQVTIRVEARNGNAHSAAYFSRLECHLAFAGATLAVLHAYPFRVPARGVLPPWPGVSVTDQDSGTANGFIVFFLVLDSFSY</sequence>
<accession>A0A1D6P6K2</accession>
<dbReference type="EMBL" id="CM000785">
    <property type="protein sequence ID" value="AQL05483.1"/>
    <property type="molecule type" value="Genomic_DNA"/>
</dbReference>
<reference evidence="1" key="1">
    <citation type="submission" date="2015-12" db="EMBL/GenBank/DDBJ databases">
        <title>Update maize B73 reference genome by single molecule sequencing technologies.</title>
        <authorList>
            <consortium name="Maize Genome Sequencing Project"/>
            <person name="Ware D."/>
        </authorList>
    </citation>
    <scope>NUCLEOTIDE SEQUENCE</scope>
    <source>
        <tissue evidence="1">Seedling</tissue>
    </source>
</reference>
<protein>
    <submittedName>
        <fullName evidence="1">Uncharacterized protein</fullName>
    </submittedName>
</protein>
<organism evidence="1">
    <name type="scientific">Zea mays</name>
    <name type="common">Maize</name>
    <dbReference type="NCBI Taxonomy" id="4577"/>
    <lineage>
        <taxon>Eukaryota</taxon>
        <taxon>Viridiplantae</taxon>
        <taxon>Streptophyta</taxon>
        <taxon>Embryophyta</taxon>
        <taxon>Tracheophyta</taxon>
        <taxon>Spermatophyta</taxon>
        <taxon>Magnoliopsida</taxon>
        <taxon>Liliopsida</taxon>
        <taxon>Poales</taxon>
        <taxon>Poaceae</taxon>
        <taxon>PACMAD clade</taxon>
        <taxon>Panicoideae</taxon>
        <taxon>Andropogonodae</taxon>
        <taxon>Andropogoneae</taxon>
        <taxon>Tripsacinae</taxon>
        <taxon>Zea</taxon>
    </lineage>
</organism>
<gene>
    <name evidence="1" type="ORF">ZEAMMB73_Zm00001d047052</name>
</gene>